<keyword evidence="5" id="KW-1185">Reference proteome</keyword>
<evidence type="ECO:0000313" key="1">
    <source>
        <dbReference type="EMBL" id="CAG9711414.1"/>
    </source>
</evidence>
<gene>
    <name evidence="2" type="ORF">CNEO2_230012</name>
    <name evidence="1" type="ORF">CNEO_45318</name>
    <name evidence="4" type="ORF">CNEONATNEC25_00485</name>
    <name evidence="3" type="ORF">CQ394_18920</name>
</gene>
<dbReference type="RefSeq" id="WP_058293676.1">
    <property type="nucleotide sequence ID" value="NZ_CAKJVD010000016.1"/>
</dbReference>
<evidence type="ECO:0000313" key="4">
    <source>
        <dbReference type="EMBL" id="VCT82898.1"/>
    </source>
</evidence>
<dbReference type="GeneID" id="68875804"/>
<dbReference type="InterPro" id="IPR010921">
    <property type="entry name" value="Trp_repressor/repl_initiator"/>
</dbReference>
<dbReference type="EMBL" id="CAMTCP010000155">
    <property type="protein sequence ID" value="CAI3575001.1"/>
    <property type="molecule type" value="Genomic_DNA"/>
</dbReference>
<dbReference type="EMBL" id="UWJD01000001">
    <property type="protein sequence ID" value="VCT82898.1"/>
    <property type="molecule type" value="Genomic_DNA"/>
</dbReference>
<protein>
    <recommendedName>
        <fullName evidence="7">Ribose-5-phosphate isomerase</fullName>
    </recommendedName>
</protein>
<reference evidence="2" key="4">
    <citation type="submission" date="2022-10" db="EMBL/GenBank/DDBJ databases">
        <authorList>
            <person name="Aires J."/>
            <person name="Mesa V."/>
        </authorList>
    </citation>
    <scope>NUCLEOTIDE SEQUENCE</scope>
    <source>
        <strain evidence="2">Clostridium neonatale JD116</strain>
    </source>
</reference>
<evidence type="ECO:0008006" key="7">
    <source>
        <dbReference type="Google" id="ProtNLM"/>
    </source>
</evidence>
<dbReference type="GO" id="GO:0043565">
    <property type="term" value="F:sequence-specific DNA binding"/>
    <property type="evidence" value="ECO:0007669"/>
    <property type="project" value="InterPro"/>
</dbReference>
<proteinExistence type="predicted"/>
<dbReference type="Proteomes" id="UP000431451">
    <property type="component" value="Unassembled WGS sequence"/>
</dbReference>
<reference evidence="4 6" key="2">
    <citation type="submission" date="2018-06" db="EMBL/GenBank/DDBJ databases">
        <authorList>
            <consortium name="IHU Genomes"/>
        </authorList>
    </citation>
    <scope>NUCLEOTIDE SEQUENCE [LARGE SCALE GENOMIC DNA]</scope>
    <source>
        <strain evidence="4 6">NEC25</strain>
    </source>
</reference>
<sequence>MRDMRYLRILQMICKYYDIEEKEFLDLLKGKENKYLLLLLLKNNNCFDINTIKELFNLKTSRTVNNNLKQAEEKLLINRNFREKYFALENHINNDEMINL</sequence>
<dbReference type="Proteomes" id="UP001189143">
    <property type="component" value="Unassembled WGS sequence"/>
</dbReference>
<dbReference type="AlphaFoldDB" id="A0A2A7MCW0"/>
<reference evidence="3 5" key="1">
    <citation type="submission" date="2017-10" db="EMBL/GenBank/DDBJ databases">
        <title>Effective Description of Clostridium neonatale sp. nov. linked to necrotizing enterocolitis in neonates and a clarification of species assignable to the genus Clostridium (Prazmowski 1880) emend. Lawson and Rainey 2016.</title>
        <authorList>
            <person name="Bernard K."/>
            <person name="Burdz T."/>
            <person name="Wiebe D."/>
            <person name="Balcewich B."/>
            <person name="Alfa M."/>
            <person name="Bernier A.-M."/>
        </authorList>
    </citation>
    <scope>NUCLEOTIDE SEQUENCE [LARGE SCALE GENOMIC DNA]</scope>
    <source>
        <strain evidence="3 5">LCDC99A005</strain>
    </source>
</reference>
<dbReference type="OrthoDB" id="1930532at2"/>
<reference evidence="1" key="3">
    <citation type="submission" date="2021-10" db="EMBL/GenBank/DDBJ databases">
        <authorList>
            <person name="Mesa V."/>
        </authorList>
    </citation>
    <scope>NUCLEOTIDE SEQUENCE</scope>
    <source>
        <strain evidence="1">CC3_PB</strain>
    </source>
</reference>
<evidence type="ECO:0000313" key="2">
    <source>
        <dbReference type="EMBL" id="CAI3575001.1"/>
    </source>
</evidence>
<dbReference type="SUPFAM" id="SSF48295">
    <property type="entry name" value="TrpR-like"/>
    <property type="match status" value="1"/>
</dbReference>
<evidence type="ECO:0000313" key="5">
    <source>
        <dbReference type="Proteomes" id="UP000220840"/>
    </source>
</evidence>
<evidence type="ECO:0000313" key="3">
    <source>
        <dbReference type="EMBL" id="PEG29429.1"/>
    </source>
</evidence>
<dbReference type="Proteomes" id="UP000220840">
    <property type="component" value="Unassembled WGS sequence"/>
</dbReference>
<dbReference type="Proteomes" id="UP000789738">
    <property type="component" value="Unassembled WGS sequence"/>
</dbReference>
<dbReference type="EMBL" id="CAKJVE010000004">
    <property type="protein sequence ID" value="CAG9711414.1"/>
    <property type="molecule type" value="Genomic_DNA"/>
</dbReference>
<dbReference type="STRING" id="137838.GCA_001458595_00731"/>
<name>A0A2A7MCW0_9CLOT</name>
<accession>A0A2A7MCW0</accession>
<dbReference type="EMBL" id="PDCJ01000004">
    <property type="protein sequence ID" value="PEG29429.1"/>
    <property type="molecule type" value="Genomic_DNA"/>
</dbReference>
<organism evidence="3 5">
    <name type="scientific">Clostridium neonatale</name>
    <dbReference type="NCBI Taxonomy" id="137838"/>
    <lineage>
        <taxon>Bacteria</taxon>
        <taxon>Bacillati</taxon>
        <taxon>Bacillota</taxon>
        <taxon>Clostridia</taxon>
        <taxon>Eubacteriales</taxon>
        <taxon>Clostridiaceae</taxon>
        <taxon>Clostridium</taxon>
    </lineage>
</organism>
<evidence type="ECO:0000313" key="6">
    <source>
        <dbReference type="Proteomes" id="UP000431451"/>
    </source>
</evidence>